<feature type="transmembrane region" description="Helical" evidence="9">
    <location>
        <begin position="255"/>
        <end position="277"/>
    </location>
</feature>
<evidence type="ECO:0000256" key="7">
    <source>
        <dbReference type="ARBA" id="ARBA00022989"/>
    </source>
</evidence>
<dbReference type="AlphaFoldDB" id="A0A520S499"/>
<dbReference type="InterPro" id="IPR035906">
    <property type="entry name" value="MetI-like_sf"/>
</dbReference>
<name>A0A520S499_9GAMM</name>
<dbReference type="Pfam" id="PF00528">
    <property type="entry name" value="BPD_transp_1"/>
    <property type="match status" value="1"/>
</dbReference>
<feature type="transmembrane region" description="Helical" evidence="9">
    <location>
        <begin position="139"/>
        <end position="157"/>
    </location>
</feature>
<dbReference type="Proteomes" id="UP000316199">
    <property type="component" value="Unassembled WGS sequence"/>
</dbReference>
<feature type="domain" description="ABC transmembrane type-1" evidence="10">
    <location>
        <begin position="68"/>
        <end position="274"/>
    </location>
</feature>
<evidence type="ECO:0000256" key="5">
    <source>
        <dbReference type="ARBA" id="ARBA00022475"/>
    </source>
</evidence>
<evidence type="ECO:0000313" key="11">
    <source>
        <dbReference type="EMBL" id="RZO77310.1"/>
    </source>
</evidence>
<evidence type="ECO:0000256" key="9">
    <source>
        <dbReference type="RuleBase" id="RU363043"/>
    </source>
</evidence>
<reference evidence="11 12" key="1">
    <citation type="submission" date="2019-02" db="EMBL/GenBank/DDBJ databases">
        <title>Prokaryotic population dynamics and viral predation in marine succession experiment using metagenomics: the confinement effect.</title>
        <authorList>
            <person name="Haro-Moreno J.M."/>
            <person name="Rodriguez-Valera F."/>
            <person name="Lopez-Perez M."/>
        </authorList>
    </citation>
    <scope>NUCLEOTIDE SEQUENCE [LARGE SCALE GENOMIC DNA]</scope>
    <source>
        <strain evidence="11">MED-G157</strain>
    </source>
</reference>
<dbReference type="NCBIfam" id="TIGR00974">
    <property type="entry name" value="3a0107s02c"/>
    <property type="match status" value="1"/>
</dbReference>
<dbReference type="CDD" id="cd06261">
    <property type="entry name" value="TM_PBP2"/>
    <property type="match status" value="1"/>
</dbReference>
<feature type="transmembrane region" description="Helical" evidence="9">
    <location>
        <begin position="66"/>
        <end position="93"/>
    </location>
</feature>
<dbReference type="GO" id="GO:0005886">
    <property type="term" value="C:plasma membrane"/>
    <property type="evidence" value="ECO:0007669"/>
    <property type="project" value="UniProtKB-SubCell"/>
</dbReference>
<keyword evidence="7 9" id="KW-1133">Transmembrane helix</keyword>
<dbReference type="Gene3D" id="1.10.3720.10">
    <property type="entry name" value="MetI-like"/>
    <property type="match status" value="1"/>
</dbReference>
<evidence type="ECO:0000259" key="10">
    <source>
        <dbReference type="PROSITE" id="PS50928"/>
    </source>
</evidence>
<dbReference type="GO" id="GO:0005315">
    <property type="term" value="F:phosphate transmembrane transporter activity"/>
    <property type="evidence" value="ECO:0007669"/>
    <property type="project" value="InterPro"/>
</dbReference>
<keyword evidence="8 9" id="KW-0472">Membrane</keyword>
<dbReference type="EMBL" id="SHAG01000003">
    <property type="protein sequence ID" value="RZO77310.1"/>
    <property type="molecule type" value="Genomic_DNA"/>
</dbReference>
<proteinExistence type="inferred from homology"/>
<evidence type="ECO:0000313" key="12">
    <source>
        <dbReference type="Proteomes" id="UP000316199"/>
    </source>
</evidence>
<evidence type="ECO:0000256" key="1">
    <source>
        <dbReference type="ARBA" id="ARBA00004651"/>
    </source>
</evidence>
<evidence type="ECO:0000256" key="6">
    <source>
        <dbReference type="ARBA" id="ARBA00022692"/>
    </source>
</evidence>
<accession>A0A520S499</accession>
<feature type="transmembrane region" description="Helical" evidence="9">
    <location>
        <begin position="207"/>
        <end position="225"/>
    </location>
</feature>
<feature type="transmembrane region" description="Helical" evidence="9">
    <location>
        <begin position="113"/>
        <end position="133"/>
    </location>
</feature>
<protein>
    <recommendedName>
        <fullName evidence="3 9">Phosphate transport system permease protein PstA</fullName>
    </recommendedName>
</protein>
<dbReference type="GO" id="GO:0035435">
    <property type="term" value="P:phosphate ion transmembrane transport"/>
    <property type="evidence" value="ECO:0007669"/>
    <property type="project" value="InterPro"/>
</dbReference>
<comment type="caution">
    <text evidence="11">The sequence shown here is derived from an EMBL/GenBank/DDBJ whole genome shotgun (WGS) entry which is preliminary data.</text>
</comment>
<dbReference type="SUPFAM" id="SSF161098">
    <property type="entry name" value="MetI-like"/>
    <property type="match status" value="1"/>
</dbReference>
<dbReference type="PANTHER" id="PTHR43470">
    <property type="entry name" value="PHOSPHATE TRANSPORT SYSTEM PERMEASE PROTEIN PSTA-RELATED"/>
    <property type="match status" value="1"/>
</dbReference>
<keyword evidence="5 9" id="KW-1003">Cell membrane</keyword>
<keyword evidence="6 9" id="KW-0812">Transmembrane</keyword>
<evidence type="ECO:0000256" key="2">
    <source>
        <dbReference type="ARBA" id="ARBA00007069"/>
    </source>
</evidence>
<gene>
    <name evidence="11" type="primary">pstA</name>
    <name evidence="11" type="ORF">EVA68_01600</name>
</gene>
<feature type="transmembrane region" description="Helical" evidence="9">
    <location>
        <begin position="21"/>
        <end position="46"/>
    </location>
</feature>
<comment type="subcellular location">
    <subcellularLocation>
        <location evidence="9">Cell inner membrane</location>
        <topology evidence="9">Multi-pass membrane protein</topology>
    </subcellularLocation>
    <subcellularLocation>
        <location evidence="1">Cell membrane</location>
        <topology evidence="1">Multi-pass membrane protein</topology>
    </subcellularLocation>
</comment>
<dbReference type="PROSITE" id="PS50928">
    <property type="entry name" value="ABC_TM1"/>
    <property type="match status" value="1"/>
</dbReference>
<keyword evidence="4" id="KW-0813">Transport</keyword>
<sequence length="286" mass="31180">MKNSGLNSRHLAAMIFRWMCISVTGLAVIILGILIYQVTIMGLPWLDMQFLDSFPSRFPERAGIKSAFYGTLWLVSLTALFAIPTGVLAAIYLEEYAKPGKLTRFIELNIANLAGVPSIVYGILGLALFVRFFHLERSVVAGALTMSLLILPVIIIASKESIKAVPQSLRQAAFAVGATPWQVIRYHVLPSALPGVLTGVILALSRAIGETAPLIMIGALTYIAFIPEGPMDEFTALPIQVFNWTARPQLEFHELASAGIIVLLGVLLIMNSVAVYIRIRGSRSKM</sequence>
<evidence type="ECO:0000256" key="3">
    <source>
        <dbReference type="ARBA" id="ARBA00016864"/>
    </source>
</evidence>
<dbReference type="PANTHER" id="PTHR43470:SF5">
    <property type="entry name" value="PHOSPHATE TRANSPORT SYSTEM PERMEASE PROTEIN PSTA"/>
    <property type="match status" value="1"/>
</dbReference>
<evidence type="ECO:0000256" key="4">
    <source>
        <dbReference type="ARBA" id="ARBA00022448"/>
    </source>
</evidence>
<evidence type="ECO:0000256" key="8">
    <source>
        <dbReference type="ARBA" id="ARBA00023136"/>
    </source>
</evidence>
<dbReference type="InterPro" id="IPR000515">
    <property type="entry name" value="MetI-like"/>
</dbReference>
<organism evidence="11 12">
    <name type="scientific">OM182 bacterium</name>
    <dbReference type="NCBI Taxonomy" id="2510334"/>
    <lineage>
        <taxon>Bacteria</taxon>
        <taxon>Pseudomonadati</taxon>
        <taxon>Pseudomonadota</taxon>
        <taxon>Gammaproteobacteria</taxon>
        <taxon>OMG group</taxon>
        <taxon>OM182 clade</taxon>
    </lineage>
</organism>
<dbReference type="InterPro" id="IPR005672">
    <property type="entry name" value="Phosphate_PstA"/>
</dbReference>
<comment type="similarity">
    <text evidence="2 9">Belongs to the binding-protein-dependent transport system permease family. CysTW subfamily.</text>
</comment>